<dbReference type="AlphaFoldDB" id="A0A1H5XH82"/>
<dbReference type="Proteomes" id="UP000236735">
    <property type="component" value="Unassembled WGS sequence"/>
</dbReference>
<sequence length="221" mass="25766">MTQLRFIFLTAAIIVSVGAFSQQRKVVKNYWHAQVWLKDGTTDSGYVQNAHHSVWVYDDEVVLNDLDKFLGKNRRHATKDIDSMYVWVDTNPYNVIVSVPVPVNNSYGNDEPMVYKHPCMCYIIYSGRNVVIYEAWHDFLGDYYLYKTPEMYYAKALFRSHQKLSEKRRVTLAEEFDDYPVIKDYIRNIPDKMLKVNPLPFFLLIDTTLGQKDKAAGKVGN</sequence>
<dbReference type="RefSeq" id="WP_103916254.1">
    <property type="nucleotide sequence ID" value="NZ_FNUV01000009.1"/>
</dbReference>
<accession>A0A1H5XH82</accession>
<gene>
    <name evidence="1" type="ORF">SAMN05216354_2816</name>
</gene>
<evidence type="ECO:0000313" key="1">
    <source>
        <dbReference type="EMBL" id="SEG11184.1"/>
    </source>
</evidence>
<proteinExistence type="predicted"/>
<protein>
    <submittedName>
        <fullName evidence="1">Uncharacterized protein</fullName>
    </submittedName>
</protein>
<evidence type="ECO:0000313" key="2">
    <source>
        <dbReference type="Proteomes" id="UP000236735"/>
    </source>
</evidence>
<dbReference type="EMBL" id="FNUV01000009">
    <property type="protein sequence ID" value="SEG11184.1"/>
    <property type="molecule type" value="Genomic_DNA"/>
</dbReference>
<reference evidence="1 2" key="1">
    <citation type="submission" date="2016-10" db="EMBL/GenBank/DDBJ databases">
        <authorList>
            <person name="de Groot N.N."/>
        </authorList>
    </citation>
    <scope>NUCLEOTIDE SEQUENCE [LARGE SCALE GENOMIC DNA]</scope>
    <source>
        <strain evidence="1 2">AR32</strain>
    </source>
</reference>
<name>A0A1H5XH82_XYLRU</name>
<organism evidence="1 2">
    <name type="scientific">Xylanibacter ruminicola</name>
    <name type="common">Prevotella ruminicola</name>
    <dbReference type="NCBI Taxonomy" id="839"/>
    <lineage>
        <taxon>Bacteria</taxon>
        <taxon>Pseudomonadati</taxon>
        <taxon>Bacteroidota</taxon>
        <taxon>Bacteroidia</taxon>
        <taxon>Bacteroidales</taxon>
        <taxon>Prevotellaceae</taxon>
        <taxon>Xylanibacter</taxon>
    </lineage>
</organism>